<evidence type="ECO:0000313" key="9">
    <source>
        <dbReference type="EMBL" id="KAA5540528.1"/>
    </source>
</evidence>
<evidence type="ECO:0000259" key="8">
    <source>
        <dbReference type="Pfam" id="PF00884"/>
    </source>
</evidence>
<dbReference type="EMBL" id="VWOX01000013">
    <property type="protein sequence ID" value="KAA5540528.1"/>
    <property type="molecule type" value="Genomic_DNA"/>
</dbReference>
<name>A0A5M6CZ69_9BACT</name>
<keyword evidence="10" id="KW-1185">Reference proteome</keyword>
<evidence type="ECO:0000256" key="3">
    <source>
        <dbReference type="ARBA" id="ARBA00022723"/>
    </source>
</evidence>
<dbReference type="Proteomes" id="UP000324479">
    <property type="component" value="Unassembled WGS sequence"/>
</dbReference>
<dbReference type="InterPro" id="IPR035874">
    <property type="entry name" value="IDS"/>
</dbReference>
<feature type="domain" description="Sulfatase N-terminal" evidence="8">
    <location>
        <begin position="33"/>
        <end position="376"/>
    </location>
</feature>
<reference evidence="9 10" key="1">
    <citation type="submission" date="2019-08" db="EMBL/GenBank/DDBJ databases">
        <authorList>
            <person name="Dhanesh K."/>
            <person name="Kumar G."/>
            <person name="Sasikala C."/>
            <person name="Venkata Ramana C."/>
        </authorList>
    </citation>
    <scope>NUCLEOTIDE SEQUENCE [LARGE SCALE GENOMIC DNA]</scope>
    <source>
        <strain evidence="9 10">JC645</strain>
    </source>
</reference>
<evidence type="ECO:0000256" key="4">
    <source>
        <dbReference type="ARBA" id="ARBA00022729"/>
    </source>
</evidence>
<protein>
    <submittedName>
        <fullName evidence="9">Sulfatase</fullName>
    </submittedName>
</protein>
<organism evidence="9 10">
    <name type="scientific">Roseiconus nitratireducens</name>
    <dbReference type="NCBI Taxonomy" id="2605748"/>
    <lineage>
        <taxon>Bacteria</taxon>
        <taxon>Pseudomonadati</taxon>
        <taxon>Planctomycetota</taxon>
        <taxon>Planctomycetia</taxon>
        <taxon>Pirellulales</taxon>
        <taxon>Pirellulaceae</taxon>
        <taxon>Roseiconus</taxon>
    </lineage>
</organism>
<evidence type="ECO:0000256" key="7">
    <source>
        <dbReference type="SAM" id="SignalP"/>
    </source>
</evidence>
<dbReference type="PANTHER" id="PTHR45953:SF1">
    <property type="entry name" value="IDURONATE 2-SULFATASE"/>
    <property type="match status" value="1"/>
</dbReference>
<comment type="cofactor">
    <cofactor evidence="1">
        <name>Ca(2+)</name>
        <dbReference type="ChEBI" id="CHEBI:29108"/>
    </cofactor>
</comment>
<dbReference type="Gene3D" id="3.40.720.10">
    <property type="entry name" value="Alkaline Phosphatase, subunit A"/>
    <property type="match status" value="1"/>
</dbReference>
<accession>A0A5M6CZ69</accession>
<dbReference type="InterPro" id="IPR000917">
    <property type="entry name" value="Sulfatase_N"/>
</dbReference>
<dbReference type="AlphaFoldDB" id="A0A5M6CZ69"/>
<proteinExistence type="inferred from homology"/>
<feature type="signal peptide" evidence="7">
    <location>
        <begin position="1"/>
        <end position="25"/>
    </location>
</feature>
<feature type="chain" id="PRO_5024349767" evidence="7">
    <location>
        <begin position="26"/>
        <end position="493"/>
    </location>
</feature>
<comment type="caution">
    <text evidence="9">The sequence shown here is derived from an EMBL/GenBank/DDBJ whole genome shotgun (WGS) entry which is preliminary data.</text>
</comment>
<dbReference type="InterPro" id="IPR017850">
    <property type="entry name" value="Alkaline_phosphatase_core_sf"/>
</dbReference>
<dbReference type="SUPFAM" id="SSF53649">
    <property type="entry name" value="Alkaline phosphatase-like"/>
    <property type="match status" value="1"/>
</dbReference>
<comment type="similarity">
    <text evidence="2">Belongs to the sulfatase family.</text>
</comment>
<dbReference type="GO" id="GO:0005737">
    <property type="term" value="C:cytoplasm"/>
    <property type="evidence" value="ECO:0007669"/>
    <property type="project" value="TreeGrafter"/>
</dbReference>
<keyword evidence="6" id="KW-0106">Calcium</keyword>
<keyword evidence="3" id="KW-0479">Metal-binding</keyword>
<evidence type="ECO:0000256" key="6">
    <source>
        <dbReference type="ARBA" id="ARBA00022837"/>
    </source>
</evidence>
<evidence type="ECO:0000256" key="5">
    <source>
        <dbReference type="ARBA" id="ARBA00022801"/>
    </source>
</evidence>
<keyword evidence="5" id="KW-0378">Hydrolase</keyword>
<keyword evidence="4 7" id="KW-0732">Signal</keyword>
<dbReference type="GO" id="GO:0004423">
    <property type="term" value="F:iduronate-2-sulfatase activity"/>
    <property type="evidence" value="ECO:0007669"/>
    <property type="project" value="InterPro"/>
</dbReference>
<dbReference type="PANTHER" id="PTHR45953">
    <property type="entry name" value="IDURONATE 2-SULFATASE"/>
    <property type="match status" value="1"/>
</dbReference>
<evidence type="ECO:0000256" key="1">
    <source>
        <dbReference type="ARBA" id="ARBA00001913"/>
    </source>
</evidence>
<dbReference type="GO" id="GO:0046872">
    <property type="term" value="F:metal ion binding"/>
    <property type="evidence" value="ECO:0007669"/>
    <property type="project" value="UniProtKB-KW"/>
</dbReference>
<dbReference type="CDD" id="cd16030">
    <property type="entry name" value="iduronate-2-sulfatase"/>
    <property type="match status" value="1"/>
</dbReference>
<evidence type="ECO:0000313" key="10">
    <source>
        <dbReference type="Proteomes" id="UP000324479"/>
    </source>
</evidence>
<sequence length="493" mass="54647">MLFQRSARSFFLWSCLLLLFFVSGARVTTAEQPNVLFIAVDDLAATLGCYGDPFAKTPNLDRLAASGVCFLNAYNQLPLCNPTRASVMTGRRPDELGVYDLDRHFRDQLPDVITLPQVFQAAGSEVVRIGKIYHYNVPASIGTDGFDDPPSWDQTINPKGRDKTDEPLISNAEPHRKISAALSWLAADGADEEQTDGMIATEAIKVMERTRDRPFFLGVGFFRPHTPYVAPRKYFDLYPLETVSLPYAPPGDRDDIPTAAFAHNCPVPDYGLPDDKLRKATQAYYACVSFVDAQVGRLLDALERLKLAQNTIVVLWSDHGYHLGEHHGVWQKRTLFEQSAKAPLIIRVPGANGNGTPCRRIVEFVDIYPTVAAAAGLQAPAGLAGNNLGPLLDDPLAEWDEQAVTQILRPADDRLPHPVMGCSIRTPRYRYTEWSEGAYGVELYDHRADPLEFDNLAINPDSRARAVIKQLQQRLRAKASGKVPDVPVNPARL</sequence>
<evidence type="ECO:0000256" key="2">
    <source>
        <dbReference type="ARBA" id="ARBA00008779"/>
    </source>
</evidence>
<dbReference type="RefSeq" id="WP_150078581.1">
    <property type="nucleotide sequence ID" value="NZ_VWOX01000013.1"/>
</dbReference>
<dbReference type="Pfam" id="PF00884">
    <property type="entry name" value="Sulfatase"/>
    <property type="match status" value="1"/>
</dbReference>
<gene>
    <name evidence="9" type="ORF">FYK55_21235</name>
</gene>